<organism evidence="1 2">
    <name type="scientific">Ensete ventricosum</name>
    <name type="common">Abyssinian banana</name>
    <name type="synonym">Musa ensete</name>
    <dbReference type="NCBI Taxonomy" id="4639"/>
    <lineage>
        <taxon>Eukaryota</taxon>
        <taxon>Viridiplantae</taxon>
        <taxon>Streptophyta</taxon>
        <taxon>Embryophyta</taxon>
        <taxon>Tracheophyta</taxon>
        <taxon>Spermatophyta</taxon>
        <taxon>Magnoliopsida</taxon>
        <taxon>Liliopsida</taxon>
        <taxon>Zingiberales</taxon>
        <taxon>Musaceae</taxon>
        <taxon>Ensete</taxon>
    </lineage>
</organism>
<evidence type="ECO:0000313" key="2">
    <source>
        <dbReference type="Proteomes" id="UP001222027"/>
    </source>
</evidence>
<accession>A0AAV8S3N8</accession>
<dbReference type="Proteomes" id="UP001222027">
    <property type="component" value="Unassembled WGS sequence"/>
</dbReference>
<protein>
    <submittedName>
        <fullName evidence="1">Uncharacterized protein</fullName>
    </submittedName>
</protein>
<name>A0AAV8S3N8_ENSVE</name>
<reference evidence="1 2" key="1">
    <citation type="submission" date="2022-12" db="EMBL/GenBank/DDBJ databases">
        <title>Chromosome-scale assembly of the Ensete ventricosum genome.</title>
        <authorList>
            <person name="Dussert Y."/>
            <person name="Stocks J."/>
            <person name="Wendawek A."/>
            <person name="Woldeyes F."/>
            <person name="Nichols R.A."/>
            <person name="Borrell J.S."/>
        </authorList>
    </citation>
    <scope>NUCLEOTIDE SEQUENCE [LARGE SCALE GENOMIC DNA]</scope>
    <source>
        <strain evidence="2">cv. Maze</strain>
        <tissue evidence="1">Seeds</tissue>
    </source>
</reference>
<proteinExistence type="predicted"/>
<sequence length="196" mass="21205">MRNFCGDISKDAFRRLVKARRTQTHSSWSMIVTLLLMEHGLTEDPQVVHVKAIFQGPGAITAHSYYGKLIPLSCVIAWSHHQGSTAKQCWKHLEPSTIPALGFVASAGGRGGTTPFAAADGLCPSSISSFKVSPFLSLFSDLFLFRLRSSFRFLCPASAEKANTEAVHPILGLVPGATAQREAEAVLDRPRTALPS</sequence>
<dbReference type="AlphaFoldDB" id="A0AAV8S3N8"/>
<comment type="caution">
    <text evidence="1">The sequence shown here is derived from an EMBL/GenBank/DDBJ whole genome shotgun (WGS) entry which is preliminary data.</text>
</comment>
<evidence type="ECO:0000313" key="1">
    <source>
        <dbReference type="EMBL" id="KAJ8514024.1"/>
    </source>
</evidence>
<keyword evidence="2" id="KW-1185">Reference proteome</keyword>
<gene>
    <name evidence="1" type="ORF">OPV22_004458</name>
</gene>
<dbReference type="EMBL" id="JAQQAF010000001">
    <property type="protein sequence ID" value="KAJ8514024.1"/>
    <property type="molecule type" value="Genomic_DNA"/>
</dbReference>